<dbReference type="Proteomes" id="UP001419268">
    <property type="component" value="Unassembled WGS sequence"/>
</dbReference>
<evidence type="ECO:0000313" key="2">
    <source>
        <dbReference type="Proteomes" id="UP001419268"/>
    </source>
</evidence>
<name>A0AAP0KTX9_9MAGN</name>
<accession>A0AAP0KTX9</accession>
<dbReference type="AlphaFoldDB" id="A0AAP0KTX9"/>
<protein>
    <submittedName>
        <fullName evidence="1">Uncharacterized protein</fullName>
    </submittedName>
</protein>
<dbReference type="EMBL" id="JBBNAG010000002">
    <property type="protein sequence ID" value="KAK9158661.1"/>
    <property type="molecule type" value="Genomic_DNA"/>
</dbReference>
<keyword evidence="2" id="KW-1185">Reference proteome</keyword>
<reference evidence="1 2" key="1">
    <citation type="submission" date="2024-01" db="EMBL/GenBank/DDBJ databases">
        <title>Genome assemblies of Stephania.</title>
        <authorList>
            <person name="Yang L."/>
        </authorList>
    </citation>
    <scope>NUCLEOTIDE SEQUENCE [LARGE SCALE GENOMIC DNA]</scope>
    <source>
        <strain evidence="1">JXDWG</strain>
        <tissue evidence="1">Leaf</tissue>
    </source>
</reference>
<evidence type="ECO:0000313" key="1">
    <source>
        <dbReference type="EMBL" id="KAK9158661.1"/>
    </source>
</evidence>
<comment type="caution">
    <text evidence="1">The sequence shown here is derived from an EMBL/GenBank/DDBJ whole genome shotgun (WGS) entry which is preliminary data.</text>
</comment>
<gene>
    <name evidence="1" type="ORF">Scep_005235</name>
</gene>
<sequence length="58" mass="6405">MTRTVGVTLPFEAISELHPRRRFSSLGASILSSYYVTRSSAPLDCATPRDPSHPKWAS</sequence>
<organism evidence="1 2">
    <name type="scientific">Stephania cephalantha</name>
    <dbReference type="NCBI Taxonomy" id="152367"/>
    <lineage>
        <taxon>Eukaryota</taxon>
        <taxon>Viridiplantae</taxon>
        <taxon>Streptophyta</taxon>
        <taxon>Embryophyta</taxon>
        <taxon>Tracheophyta</taxon>
        <taxon>Spermatophyta</taxon>
        <taxon>Magnoliopsida</taxon>
        <taxon>Ranunculales</taxon>
        <taxon>Menispermaceae</taxon>
        <taxon>Menispermoideae</taxon>
        <taxon>Cissampelideae</taxon>
        <taxon>Stephania</taxon>
    </lineage>
</organism>
<proteinExistence type="predicted"/>